<keyword evidence="6 8" id="KW-0315">Glutamine amidotransferase</keyword>
<dbReference type="Gene3D" id="3.60.20.10">
    <property type="entry name" value="Glutamine Phosphoribosylpyrophosphate, subunit 1, domain 1"/>
    <property type="match status" value="1"/>
</dbReference>
<dbReference type="EMBL" id="PIUM01000019">
    <property type="protein sequence ID" value="PKU23531.1"/>
    <property type="molecule type" value="Genomic_DNA"/>
</dbReference>
<dbReference type="OrthoDB" id="9763290at2"/>
<feature type="domain" description="Glutamine amidotransferase type-2" evidence="11">
    <location>
        <begin position="2"/>
        <end position="219"/>
    </location>
</feature>
<dbReference type="PIRSF" id="PIRSF001589">
    <property type="entry name" value="Asn_synthetase_glu-h"/>
    <property type="match status" value="1"/>
</dbReference>
<comment type="pathway">
    <text evidence="1">Amino-acid biosynthesis; L-asparagine biosynthesis; L-asparagine from L-aspartate (L-Gln route): step 1/1.</text>
</comment>
<evidence type="ECO:0000256" key="10">
    <source>
        <dbReference type="PIRSR" id="PIRSR001589-3"/>
    </source>
</evidence>
<evidence type="ECO:0000256" key="3">
    <source>
        <dbReference type="ARBA" id="ARBA00012737"/>
    </source>
</evidence>
<keyword evidence="8" id="KW-0028">Amino-acid biosynthesis</keyword>
<dbReference type="GO" id="GO:0004066">
    <property type="term" value="F:asparagine synthase (glutamine-hydrolyzing) activity"/>
    <property type="evidence" value="ECO:0007669"/>
    <property type="project" value="UniProtKB-EC"/>
</dbReference>
<dbReference type="GO" id="GO:0005829">
    <property type="term" value="C:cytosol"/>
    <property type="evidence" value="ECO:0007669"/>
    <property type="project" value="TreeGrafter"/>
</dbReference>
<dbReference type="PROSITE" id="PS51278">
    <property type="entry name" value="GATASE_TYPE_2"/>
    <property type="match status" value="1"/>
</dbReference>
<evidence type="ECO:0000256" key="5">
    <source>
        <dbReference type="ARBA" id="ARBA00022840"/>
    </source>
</evidence>
<dbReference type="Gene3D" id="3.40.50.620">
    <property type="entry name" value="HUPs"/>
    <property type="match status" value="1"/>
</dbReference>
<gene>
    <name evidence="12" type="primary">asnB</name>
    <name evidence="12" type="ORF">CWS72_15790</name>
</gene>
<dbReference type="InterPro" id="IPR033738">
    <property type="entry name" value="AsnB_N"/>
</dbReference>
<dbReference type="InterPro" id="IPR001962">
    <property type="entry name" value="Asn_synthase"/>
</dbReference>
<evidence type="ECO:0000313" key="12">
    <source>
        <dbReference type="EMBL" id="PKU23531.1"/>
    </source>
</evidence>
<dbReference type="GO" id="GO:0006529">
    <property type="term" value="P:asparagine biosynthetic process"/>
    <property type="evidence" value="ECO:0007669"/>
    <property type="project" value="UniProtKB-KW"/>
</dbReference>
<dbReference type="GO" id="GO:0005524">
    <property type="term" value="F:ATP binding"/>
    <property type="evidence" value="ECO:0007669"/>
    <property type="project" value="UniProtKB-KW"/>
</dbReference>
<dbReference type="InterPro" id="IPR014729">
    <property type="entry name" value="Rossmann-like_a/b/a_fold"/>
</dbReference>
<evidence type="ECO:0000256" key="6">
    <source>
        <dbReference type="ARBA" id="ARBA00022962"/>
    </source>
</evidence>
<keyword evidence="5 9" id="KW-0067">ATP-binding</keyword>
<comment type="catalytic activity">
    <reaction evidence="7">
        <text>L-aspartate + L-glutamine + ATP + H2O = L-asparagine + L-glutamate + AMP + diphosphate + H(+)</text>
        <dbReference type="Rhea" id="RHEA:12228"/>
        <dbReference type="ChEBI" id="CHEBI:15377"/>
        <dbReference type="ChEBI" id="CHEBI:15378"/>
        <dbReference type="ChEBI" id="CHEBI:29985"/>
        <dbReference type="ChEBI" id="CHEBI:29991"/>
        <dbReference type="ChEBI" id="CHEBI:30616"/>
        <dbReference type="ChEBI" id="CHEBI:33019"/>
        <dbReference type="ChEBI" id="CHEBI:58048"/>
        <dbReference type="ChEBI" id="CHEBI:58359"/>
        <dbReference type="ChEBI" id="CHEBI:456215"/>
        <dbReference type="EC" id="6.3.5.4"/>
    </reaction>
</comment>
<dbReference type="CDD" id="cd00712">
    <property type="entry name" value="AsnB"/>
    <property type="match status" value="1"/>
</dbReference>
<feature type="binding site" evidence="9">
    <location>
        <position position="301"/>
    </location>
    <ligand>
        <name>ATP</name>
        <dbReference type="ChEBI" id="CHEBI:30616"/>
    </ligand>
</feature>
<dbReference type="InterPro" id="IPR051786">
    <property type="entry name" value="ASN_synthetase/amidase"/>
</dbReference>
<sequence length="644" mass="72124">MCGLTGFFDTGSQRSREERLRILSTMTESIAYRGPDAQGLWISESGTVGLGHRRLSIIDLSPAGAQPMTSADGRFIIVYNGEGYNAWDLKSELEAKGHRFRGHSDTEVLCEGFSAWGVEECIRRFNGMFAIVAWDTVERRLWLVRDRLGIKPLHWAKFGELLMFGSELKCLRAHPGWQPEIDRDAVAAYLRHNYIPAPRTVYQGVRKLEPGHLLTVSADGEVKDLCYWSAHDVARAGVAGRGAFDETEAIDRLEALLTDAVHRQMVSDVPLGAFLSGGIDSSTVAALMRTKAGATVRTFSIGFSETGYDESAHAAAVARHLGTDHTELTLRPDEALALVPGLAEYYDEPFSDSSQLPTLLLSRLTRQHVTVALSGDGGDELFAGYNRYFWSRRLERGIGWIPPGLRRLGGKALRSVPPAAWDRMAGLLPSRLCPPQPGDKIHKLADVLALDETALYRRLISHWPEPERLVPGSREPRGPVWDDALTNDFPQGVDRMQYLDTVTYLPDDILTKVDRATMAVSLEARVPLLDHRVVEFAWSLPLSLKLRDGGGKWILKQVLYRHVPRELVERPKMGFGVPIAAWLRGPLRDWAEDLLDARGLAEGGLVDPAPVRHLWAEHLSGRRNWQYLLWGVLMLEEWRRRWMA</sequence>
<keyword evidence="13" id="KW-1185">Reference proteome</keyword>
<feature type="binding site" evidence="9">
    <location>
        <begin position="374"/>
        <end position="375"/>
    </location>
    <ligand>
        <name>ATP</name>
        <dbReference type="ChEBI" id="CHEBI:30616"/>
    </ligand>
</feature>
<feature type="active site" description="For GATase activity" evidence="8">
    <location>
        <position position="2"/>
    </location>
</feature>
<comment type="similarity">
    <text evidence="2">Belongs to the asparagine synthetase family.</text>
</comment>
<evidence type="ECO:0000256" key="9">
    <source>
        <dbReference type="PIRSR" id="PIRSR001589-2"/>
    </source>
</evidence>
<comment type="caution">
    <text evidence="12">The sequence shown here is derived from an EMBL/GenBank/DDBJ whole genome shotgun (WGS) entry which is preliminary data.</text>
</comment>
<protein>
    <recommendedName>
        <fullName evidence="3">asparagine synthase (glutamine-hydrolyzing)</fullName>
        <ecNumber evidence="3">6.3.5.4</ecNumber>
    </recommendedName>
</protein>
<evidence type="ECO:0000256" key="2">
    <source>
        <dbReference type="ARBA" id="ARBA00005752"/>
    </source>
</evidence>
<proteinExistence type="inferred from homology"/>
<dbReference type="CDD" id="cd01991">
    <property type="entry name" value="Asn_synthase_B_C"/>
    <property type="match status" value="1"/>
</dbReference>
<dbReference type="PANTHER" id="PTHR43284:SF1">
    <property type="entry name" value="ASPARAGINE SYNTHETASE"/>
    <property type="match status" value="1"/>
</dbReference>
<keyword evidence="8" id="KW-0061">Asparagine biosynthesis</keyword>
<reference evidence="13" key="1">
    <citation type="submission" date="2017-12" db="EMBL/GenBank/DDBJ databases">
        <title>Draft genome sequence of Telmatospirillum siberiense 26-4b1T, an acidotolerant peatland alphaproteobacterium potentially involved in sulfur cycling.</title>
        <authorList>
            <person name="Hausmann B."/>
            <person name="Pjevac P."/>
            <person name="Schreck K."/>
            <person name="Herbold C.W."/>
            <person name="Daims H."/>
            <person name="Wagner M."/>
            <person name="Pester M."/>
            <person name="Loy A."/>
        </authorList>
    </citation>
    <scope>NUCLEOTIDE SEQUENCE [LARGE SCALE GENOMIC DNA]</scope>
    <source>
        <strain evidence="13">26-4b1</strain>
    </source>
</reference>
<feature type="site" description="Important for beta-aspartyl-AMP intermediate formation" evidence="10">
    <location>
        <position position="376"/>
    </location>
</feature>
<organism evidence="12 13">
    <name type="scientific">Telmatospirillum siberiense</name>
    <dbReference type="NCBI Taxonomy" id="382514"/>
    <lineage>
        <taxon>Bacteria</taxon>
        <taxon>Pseudomonadati</taxon>
        <taxon>Pseudomonadota</taxon>
        <taxon>Alphaproteobacteria</taxon>
        <taxon>Rhodospirillales</taxon>
        <taxon>Rhodospirillaceae</taxon>
        <taxon>Telmatospirillum</taxon>
    </lineage>
</organism>
<keyword evidence="4 9" id="KW-0547">Nucleotide-binding</keyword>
<dbReference type="SUPFAM" id="SSF56235">
    <property type="entry name" value="N-terminal nucleophile aminohydrolases (Ntn hydrolases)"/>
    <property type="match status" value="1"/>
</dbReference>
<evidence type="ECO:0000256" key="1">
    <source>
        <dbReference type="ARBA" id="ARBA00005187"/>
    </source>
</evidence>
<dbReference type="Proteomes" id="UP000233293">
    <property type="component" value="Unassembled WGS sequence"/>
</dbReference>
<name>A0A2N3PT07_9PROT</name>
<dbReference type="NCBIfam" id="TIGR01536">
    <property type="entry name" value="asn_synth_AEB"/>
    <property type="match status" value="1"/>
</dbReference>
<accession>A0A2N3PT07</accession>
<dbReference type="PANTHER" id="PTHR43284">
    <property type="entry name" value="ASPARAGINE SYNTHETASE (GLUTAMINE-HYDROLYZING)"/>
    <property type="match status" value="1"/>
</dbReference>
<dbReference type="InterPro" id="IPR006426">
    <property type="entry name" value="Asn_synth_AEB"/>
</dbReference>
<dbReference type="EC" id="6.3.5.4" evidence="3"/>
<dbReference type="SUPFAM" id="SSF52402">
    <property type="entry name" value="Adenine nucleotide alpha hydrolases-like"/>
    <property type="match status" value="1"/>
</dbReference>
<feature type="binding site" evidence="9">
    <location>
        <position position="105"/>
    </location>
    <ligand>
        <name>L-glutamine</name>
        <dbReference type="ChEBI" id="CHEBI:58359"/>
    </ligand>
</feature>
<evidence type="ECO:0000256" key="7">
    <source>
        <dbReference type="ARBA" id="ARBA00048741"/>
    </source>
</evidence>
<dbReference type="AlphaFoldDB" id="A0A2N3PT07"/>
<dbReference type="Pfam" id="PF00733">
    <property type="entry name" value="Asn_synthase"/>
    <property type="match status" value="1"/>
</dbReference>
<evidence type="ECO:0000256" key="8">
    <source>
        <dbReference type="PIRSR" id="PIRSR001589-1"/>
    </source>
</evidence>
<dbReference type="InterPro" id="IPR029055">
    <property type="entry name" value="Ntn_hydrolases_N"/>
</dbReference>
<dbReference type="Pfam" id="PF13537">
    <property type="entry name" value="GATase_7"/>
    <property type="match status" value="1"/>
</dbReference>
<dbReference type="RefSeq" id="WP_101251593.1">
    <property type="nucleotide sequence ID" value="NZ_PIUM01000019.1"/>
</dbReference>
<dbReference type="InterPro" id="IPR017932">
    <property type="entry name" value="GATase_2_dom"/>
</dbReference>
<evidence type="ECO:0000256" key="4">
    <source>
        <dbReference type="ARBA" id="ARBA00022741"/>
    </source>
</evidence>
<evidence type="ECO:0000259" key="11">
    <source>
        <dbReference type="PROSITE" id="PS51278"/>
    </source>
</evidence>
<evidence type="ECO:0000313" key="13">
    <source>
        <dbReference type="Proteomes" id="UP000233293"/>
    </source>
</evidence>